<feature type="domain" description="MucB/RseB N-terminal" evidence="6">
    <location>
        <begin position="25"/>
        <end position="185"/>
    </location>
</feature>
<evidence type="ECO:0000256" key="5">
    <source>
        <dbReference type="SAM" id="SignalP"/>
    </source>
</evidence>
<dbReference type="EMBL" id="JALGRD010000009">
    <property type="protein sequence ID" value="MCJ0974944.1"/>
    <property type="molecule type" value="Genomic_DNA"/>
</dbReference>
<dbReference type="Proteomes" id="UP001139682">
    <property type="component" value="Unassembled WGS sequence"/>
</dbReference>
<comment type="caution">
    <text evidence="8">The sequence shown here is derived from an EMBL/GenBank/DDBJ whole genome shotgun (WGS) entry which is preliminary data.</text>
</comment>
<evidence type="ECO:0000256" key="4">
    <source>
        <dbReference type="ARBA" id="ARBA00022764"/>
    </source>
</evidence>
<dbReference type="CDD" id="cd16327">
    <property type="entry name" value="RseB"/>
    <property type="match status" value="1"/>
</dbReference>
<keyword evidence="4" id="KW-0574">Periplasm</keyword>
<comment type="similarity">
    <text evidence="2">Belongs to the RseB family.</text>
</comment>
<evidence type="ECO:0000259" key="6">
    <source>
        <dbReference type="Pfam" id="PF03888"/>
    </source>
</evidence>
<evidence type="ECO:0000259" key="7">
    <source>
        <dbReference type="Pfam" id="PF17188"/>
    </source>
</evidence>
<dbReference type="Pfam" id="PF03888">
    <property type="entry name" value="MucB_RseB"/>
    <property type="match status" value="1"/>
</dbReference>
<dbReference type="RefSeq" id="WP_243607009.1">
    <property type="nucleotide sequence ID" value="NZ_JALGRD010000009.1"/>
</dbReference>
<name>A0A9X2ATD7_9GAMM</name>
<evidence type="ECO:0000256" key="3">
    <source>
        <dbReference type="ARBA" id="ARBA00022729"/>
    </source>
</evidence>
<dbReference type="AlphaFoldDB" id="A0A9X2ATD7"/>
<dbReference type="GO" id="GO:0032885">
    <property type="term" value="P:regulation of polysaccharide biosynthetic process"/>
    <property type="evidence" value="ECO:0007669"/>
    <property type="project" value="TreeGrafter"/>
</dbReference>
<evidence type="ECO:0000256" key="1">
    <source>
        <dbReference type="ARBA" id="ARBA00004418"/>
    </source>
</evidence>
<accession>A0A9X2ATD7</accession>
<evidence type="ECO:0000313" key="8">
    <source>
        <dbReference type="EMBL" id="MCJ0974944.1"/>
    </source>
</evidence>
<keyword evidence="9" id="KW-1185">Reference proteome</keyword>
<dbReference type="PIRSF" id="PIRSF005427">
    <property type="entry name" value="RseB"/>
    <property type="match status" value="1"/>
</dbReference>
<feature type="domain" description="MucB/RseB C-terminal" evidence="7">
    <location>
        <begin position="211"/>
        <end position="310"/>
    </location>
</feature>
<gene>
    <name evidence="8" type="ORF">MST27_16340</name>
</gene>
<feature type="chain" id="PRO_5040969739" evidence="5">
    <location>
        <begin position="21"/>
        <end position="318"/>
    </location>
</feature>
<keyword evidence="3 5" id="KW-0732">Signal</keyword>
<evidence type="ECO:0000256" key="2">
    <source>
        <dbReference type="ARBA" id="ARBA00008150"/>
    </source>
</evidence>
<dbReference type="PANTHER" id="PTHR38782">
    <property type="match status" value="1"/>
</dbReference>
<dbReference type="InterPro" id="IPR038484">
    <property type="entry name" value="MucB/RseB_C_sf"/>
</dbReference>
<dbReference type="Gene3D" id="3.30.200.100">
    <property type="entry name" value="MucB/RseB, C-terminal domain"/>
    <property type="match status" value="1"/>
</dbReference>
<reference evidence="8" key="1">
    <citation type="submission" date="2022-03" db="EMBL/GenBank/DDBJ databases">
        <title>Pseudomonas marianensis sp. nov., a marine bacterium isolated from deep-sea sediments of the Mariana Trench.</title>
        <authorList>
            <person name="Wei Y."/>
        </authorList>
    </citation>
    <scope>NUCLEOTIDE SEQUENCE</scope>
    <source>
        <strain evidence="8">PS1</strain>
    </source>
</reference>
<dbReference type="InterPro" id="IPR033436">
    <property type="entry name" value="MucB/RseB_C"/>
</dbReference>
<dbReference type="InterPro" id="IPR033434">
    <property type="entry name" value="MucB/RseB_N"/>
</dbReference>
<organism evidence="8 9">
    <name type="scientific">Stutzerimonas marianensis</name>
    <dbReference type="NCBI Taxonomy" id="2929513"/>
    <lineage>
        <taxon>Bacteria</taxon>
        <taxon>Pseudomonadati</taxon>
        <taxon>Pseudomonadota</taxon>
        <taxon>Gammaproteobacteria</taxon>
        <taxon>Pseudomonadales</taxon>
        <taxon>Pseudomonadaceae</taxon>
        <taxon>Stutzerimonas</taxon>
    </lineage>
</organism>
<sequence length="318" mass="34523">MRVIPLCVVLGGWLSMPAFAADAGADSWLQRLVKAEEQQSYFGTFVYERNGSFSSHSVWQLVQDGAVRERLLQLDGPAAEVVLKGGQVACATEELASQVSDAQPWRRQQLDPAQLSESYDLHMIGESRVAGRPTVAIVVSPKDQHRYGFELHLDKETSLPLKSLMLSESGQLLERFQFTQFSSGPVQPSDIEAGQDCEPVAISSSSEAKSEAPKWRSEWLPAGFRLLDSNVRPSPASSEPVAWLSYGDGLARFSVFLEPLRGAVVEDARSQMGPTVAVSKRITTADGDVMVTVVGEIPLGTAERVALSMRAGSDQASQ</sequence>
<dbReference type="InterPro" id="IPR005588">
    <property type="entry name" value="MucB_RseB"/>
</dbReference>
<proteinExistence type="inferred from homology"/>
<dbReference type="Pfam" id="PF17188">
    <property type="entry name" value="MucB_RseB_C"/>
    <property type="match status" value="1"/>
</dbReference>
<dbReference type="GO" id="GO:0030288">
    <property type="term" value="C:outer membrane-bounded periplasmic space"/>
    <property type="evidence" value="ECO:0007669"/>
    <property type="project" value="TreeGrafter"/>
</dbReference>
<comment type="subcellular location">
    <subcellularLocation>
        <location evidence="1">Periplasm</location>
    </subcellularLocation>
</comment>
<dbReference type="PANTHER" id="PTHR38782:SF1">
    <property type="entry name" value="SIGMA-E FACTOR REGULATORY PROTEIN RSEB"/>
    <property type="match status" value="1"/>
</dbReference>
<protein>
    <submittedName>
        <fullName evidence="8">MucB/RseB C-terminal domain-containing protein</fullName>
    </submittedName>
</protein>
<dbReference type="Gene3D" id="2.50.20.10">
    <property type="entry name" value="Lipoprotein localisation LolA/LolB/LppX"/>
    <property type="match status" value="1"/>
</dbReference>
<evidence type="ECO:0000313" key="9">
    <source>
        <dbReference type="Proteomes" id="UP001139682"/>
    </source>
</evidence>
<feature type="signal peptide" evidence="5">
    <location>
        <begin position="1"/>
        <end position="20"/>
    </location>
</feature>
<dbReference type="GO" id="GO:0045152">
    <property type="term" value="F:antisigma factor binding"/>
    <property type="evidence" value="ECO:0007669"/>
    <property type="project" value="TreeGrafter"/>
</dbReference>